<organism evidence="11 12">
    <name type="scientific">Deinococcus carri</name>
    <dbReference type="NCBI Taxonomy" id="1211323"/>
    <lineage>
        <taxon>Bacteria</taxon>
        <taxon>Thermotogati</taxon>
        <taxon>Deinococcota</taxon>
        <taxon>Deinococci</taxon>
        <taxon>Deinococcales</taxon>
        <taxon>Deinococcaceae</taxon>
        <taxon>Deinococcus</taxon>
    </lineage>
</organism>
<dbReference type="InterPro" id="IPR050953">
    <property type="entry name" value="N4_N6_ade-DNA_methylase"/>
</dbReference>
<dbReference type="InterPro" id="IPR011639">
    <property type="entry name" value="MethylTrfase_TaqI-like_dom"/>
</dbReference>
<evidence type="ECO:0000256" key="5">
    <source>
        <dbReference type="ARBA" id="ARBA00022747"/>
    </source>
</evidence>
<keyword evidence="6" id="KW-0238">DNA-binding</keyword>
<dbReference type="InterPro" id="IPR025931">
    <property type="entry name" value="TaqI_C"/>
</dbReference>
<evidence type="ECO:0000259" key="10">
    <source>
        <dbReference type="Pfam" id="PF12950"/>
    </source>
</evidence>
<dbReference type="EC" id="2.1.1.72" evidence="1"/>
<feature type="coiled-coil region" evidence="8">
    <location>
        <begin position="630"/>
        <end position="657"/>
    </location>
</feature>
<comment type="caution">
    <text evidence="11">The sequence shown here is derived from an EMBL/GenBank/DDBJ whole genome shotgun (WGS) entry which is preliminary data.</text>
</comment>
<dbReference type="EMBL" id="BAABRP010000003">
    <property type="protein sequence ID" value="GAA5512695.1"/>
    <property type="molecule type" value="Genomic_DNA"/>
</dbReference>
<evidence type="ECO:0000256" key="7">
    <source>
        <dbReference type="ARBA" id="ARBA00047942"/>
    </source>
</evidence>
<protein>
    <recommendedName>
        <fullName evidence="1">site-specific DNA-methyltransferase (adenine-specific)</fullName>
        <ecNumber evidence="1">2.1.1.72</ecNumber>
    </recommendedName>
</protein>
<sequence length="1080" mass="122527">MNHEQACRLIHTTFEAPYDETRFRVFVRNLLGHWQEEQRPASSGSAVSEAFRDTVTQVKHLGHFTDAARQDVDVLAVRLKSGLTLERARTAQRNFVARYLEGSGRDAAIVAFYSEDTTEWRFSLIKLELNYVTREDGKGAFQKNVTPAKRLSFLVGPGEGSHTAQRRLVGLLEDEGTPTLAAIEDAFSIEVVTDEFFESYKRLFLTLKGDLDDIVASDVQVAAEFSAKAIDTATFAKRLMGQLVFLYFIQKKGWLGVEKHHRWGEGPRDFLRRLYRKDIVPYDNFFDDLLEPLFYEGLALDRSVEDHYFHHLRCRVPFLNGGLFEPMNGYDWVNIGIRVPDQHIGDVLDTFDLYNFTVQEDSPLDKEVAVDPEMLGKVFENLLEVTDRKSKGAFYTPREIVHYMAQDALIHYLDRGMNFGEVELVAAAQPGLFGSAVALTRQPMLSNRTYTERVPVADIASFIRYADLAIENDAATAAKGQETAAYSFKVPASIRTHARELDDLLARVKVIDPAIGSGAFPVGVLTEIIRSRAFLTPFLGSNEDRSAYTLKRHAIFESIYGVDIDAAAVDIAKLRLWLSLVVDETDFSSIKPLPNLDYKIVVGNTMSRIEGFTDFAARDRLAELKQTYFNESQRTRKQELRQEINEATQKVYAAARHWGQDGTFDFHVAFGEVFREGGFDIAIGNPPYVRQELIKELKPALKKAFPDVYNGTADLYTYFYGAALEVLKPGGVLAFITPNKWFKANYGKSLRRHLAEKMAIHNIIDFGELPVFKNATTYPMIFIAEKKDGRTVDTVLTEVKNLAAPYPDIELLVAEQGQILPQDAIKGDEWRLMSNDLAKMVEQMRSRGIPLGEYVGNKIYWGIKTGCNEAFVIDAEKRDELIAADPNSAEIIKPLAVGDDVRRWHIRDKKRYLIVTRIGVDIQRYPAVFAHLKKFEDRLRARSDQGNHWWELRSCDYYDAFDRPKIIYPDIVQHGRFTIDKSGTFSNDTTFILPAEDYYLLALLNSKVVWNYLISVSASIQGKSLRMKKIYVSTIPIPDADNTTKNQLSELAKNCLENKRGDLDKVEAEINEVATKLYGL</sequence>
<keyword evidence="4" id="KW-0949">S-adenosyl-L-methionine</keyword>
<name>A0ABP9W7C5_9DEIO</name>
<dbReference type="RefSeq" id="WP_345463011.1">
    <property type="nucleotide sequence ID" value="NZ_BAABRP010000003.1"/>
</dbReference>
<comment type="catalytic activity">
    <reaction evidence="7">
        <text>a 2'-deoxyadenosine in DNA + S-adenosyl-L-methionine = an N(6)-methyl-2'-deoxyadenosine in DNA + S-adenosyl-L-homocysteine + H(+)</text>
        <dbReference type="Rhea" id="RHEA:15197"/>
        <dbReference type="Rhea" id="RHEA-COMP:12418"/>
        <dbReference type="Rhea" id="RHEA-COMP:12419"/>
        <dbReference type="ChEBI" id="CHEBI:15378"/>
        <dbReference type="ChEBI" id="CHEBI:57856"/>
        <dbReference type="ChEBI" id="CHEBI:59789"/>
        <dbReference type="ChEBI" id="CHEBI:90615"/>
        <dbReference type="ChEBI" id="CHEBI:90616"/>
        <dbReference type="EC" id="2.1.1.72"/>
    </reaction>
</comment>
<proteinExistence type="predicted"/>
<evidence type="ECO:0000256" key="6">
    <source>
        <dbReference type="ARBA" id="ARBA00023125"/>
    </source>
</evidence>
<reference evidence="11 12" key="1">
    <citation type="submission" date="2024-02" db="EMBL/GenBank/DDBJ databases">
        <title>Deinococcus carri NBRC 110142.</title>
        <authorList>
            <person name="Ichikawa N."/>
            <person name="Katano-Makiyama Y."/>
            <person name="Hidaka K."/>
        </authorList>
    </citation>
    <scope>NUCLEOTIDE SEQUENCE [LARGE SCALE GENOMIC DNA]</scope>
    <source>
        <strain evidence="11 12">NBRC 110142</strain>
    </source>
</reference>
<keyword evidence="8" id="KW-0175">Coiled coil</keyword>
<dbReference type="Gene3D" id="3.40.50.150">
    <property type="entry name" value="Vaccinia Virus protein VP39"/>
    <property type="match status" value="1"/>
</dbReference>
<dbReference type="InterPro" id="IPR002052">
    <property type="entry name" value="DNA_methylase_N6_adenine_CS"/>
</dbReference>
<keyword evidence="5" id="KW-0680">Restriction system</keyword>
<dbReference type="PANTHER" id="PTHR33841">
    <property type="entry name" value="DNA METHYLTRANSFERASE YEEA-RELATED"/>
    <property type="match status" value="1"/>
</dbReference>
<dbReference type="Pfam" id="PF12950">
    <property type="entry name" value="TaqI_C"/>
    <property type="match status" value="1"/>
</dbReference>
<dbReference type="Proteomes" id="UP001401887">
    <property type="component" value="Unassembled WGS sequence"/>
</dbReference>
<feature type="domain" description="Type II methyltransferase M.TaqI-like" evidence="9">
    <location>
        <begin position="557"/>
        <end position="772"/>
    </location>
</feature>
<evidence type="ECO:0000256" key="2">
    <source>
        <dbReference type="ARBA" id="ARBA00022603"/>
    </source>
</evidence>
<dbReference type="PANTHER" id="PTHR33841:SF1">
    <property type="entry name" value="DNA METHYLTRANSFERASE A"/>
    <property type="match status" value="1"/>
</dbReference>
<evidence type="ECO:0000313" key="12">
    <source>
        <dbReference type="Proteomes" id="UP001401887"/>
    </source>
</evidence>
<keyword evidence="2" id="KW-0489">Methyltransferase</keyword>
<evidence type="ECO:0000259" key="9">
    <source>
        <dbReference type="Pfam" id="PF07669"/>
    </source>
</evidence>
<dbReference type="PROSITE" id="PS00092">
    <property type="entry name" value="N6_MTASE"/>
    <property type="match status" value="1"/>
</dbReference>
<dbReference type="Pfam" id="PF07669">
    <property type="entry name" value="Eco57I"/>
    <property type="match status" value="1"/>
</dbReference>
<evidence type="ECO:0000256" key="1">
    <source>
        <dbReference type="ARBA" id="ARBA00011900"/>
    </source>
</evidence>
<feature type="domain" description="TaqI-like C-terminal specificity" evidence="10">
    <location>
        <begin position="894"/>
        <end position="1037"/>
    </location>
</feature>
<evidence type="ECO:0000313" key="11">
    <source>
        <dbReference type="EMBL" id="GAA5512695.1"/>
    </source>
</evidence>
<dbReference type="SUPFAM" id="SSF53335">
    <property type="entry name" value="S-adenosyl-L-methionine-dependent methyltransferases"/>
    <property type="match status" value="1"/>
</dbReference>
<evidence type="ECO:0000256" key="8">
    <source>
        <dbReference type="SAM" id="Coils"/>
    </source>
</evidence>
<evidence type="ECO:0000256" key="4">
    <source>
        <dbReference type="ARBA" id="ARBA00022691"/>
    </source>
</evidence>
<dbReference type="PRINTS" id="PR00507">
    <property type="entry name" value="N12N6MTFRASE"/>
</dbReference>
<gene>
    <name evidence="11" type="ORF">Dcar01_01413</name>
</gene>
<keyword evidence="12" id="KW-1185">Reference proteome</keyword>
<evidence type="ECO:0000256" key="3">
    <source>
        <dbReference type="ARBA" id="ARBA00022679"/>
    </source>
</evidence>
<dbReference type="InterPro" id="IPR029063">
    <property type="entry name" value="SAM-dependent_MTases_sf"/>
</dbReference>
<accession>A0ABP9W7C5</accession>
<keyword evidence="3" id="KW-0808">Transferase</keyword>